<comment type="similarity">
    <text evidence="5">Belongs to the SAT4 family.</text>
</comment>
<dbReference type="PANTHER" id="PTHR33048:SF42">
    <property type="entry name" value="INTEGRAL MEMBRANE PROTEIN"/>
    <property type="match status" value="1"/>
</dbReference>
<evidence type="ECO:0000256" key="5">
    <source>
        <dbReference type="ARBA" id="ARBA00038359"/>
    </source>
</evidence>
<feature type="transmembrane region" description="Helical" evidence="6">
    <location>
        <begin position="90"/>
        <end position="117"/>
    </location>
</feature>
<comment type="subcellular location">
    <subcellularLocation>
        <location evidence="1">Membrane</location>
        <topology evidence="1">Multi-pass membrane protein</topology>
    </subcellularLocation>
</comment>
<dbReference type="Pfam" id="PF20684">
    <property type="entry name" value="Fung_rhodopsin"/>
    <property type="match status" value="1"/>
</dbReference>
<evidence type="ECO:0000256" key="2">
    <source>
        <dbReference type="ARBA" id="ARBA00022692"/>
    </source>
</evidence>
<reference evidence="8" key="1">
    <citation type="journal article" date="2023" name="Mol. Phylogenet. Evol.">
        <title>Genome-scale phylogeny and comparative genomics of the fungal order Sordariales.</title>
        <authorList>
            <person name="Hensen N."/>
            <person name="Bonometti L."/>
            <person name="Westerberg I."/>
            <person name="Brannstrom I.O."/>
            <person name="Guillou S."/>
            <person name="Cros-Aarteil S."/>
            <person name="Calhoun S."/>
            <person name="Haridas S."/>
            <person name="Kuo A."/>
            <person name="Mondo S."/>
            <person name="Pangilinan J."/>
            <person name="Riley R."/>
            <person name="LaButti K."/>
            <person name="Andreopoulos B."/>
            <person name="Lipzen A."/>
            <person name="Chen C."/>
            <person name="Yan M."/>
            <person name="Daum C."/>
            <person name="Ng V."/>
            <person name="Clum A."/>
            <person name="Steindorff A."/>
            <person name="Ohm R.A."/>
            <person name="Martin F."/>
            <person name="Silar P."/>
            <person name="Natvig D.O."/>
            <person name="Lalanne C."/>
            <person name="Gautier V."/>
            <person name="Ament-Velasquez S.L."/>
            <person name="Kruys A."/>
            <person name="Hutchinson M.I."/>
            <person name="Powell A.J."/>
            <person name="Barry K."/>
            <person name="Miller A.N."/>
            <person name="Grigoriev I.V."/>
            <person name="Debuchy R."/>
            <person name="Gladieux P."/>
            <person name="Hiltunen Thoren M."/>
            <person name="Johannesson H."/>
        </authorList>
    </citation>
    <scope>NUCLEOTIDE SEQUENCE</scope>
    <source>
        <strain evidence="8">PSN309</strain>
    </source>
</reference>
<evidence type="ECO:0000256" key="6">
    <source>
        <dbReference type="SAM" id="Phobius"/>
    </source>
</evidence>
<keyword evidence="9" id="KW-1185">Reference proteome</keyword>
<protein>
    <recommendedName>
        <fullName evidence="7">Rhodopsin domain-containing protein</fullName>
    </recommendedName>
</protein>
<proteinExistence type="inferred from homology"/>
<dbReference type="AlphaFoldDB" id="A0AAN7AH94"/>
<accession>A0AAN7AH94</accession>
<feature type="transmembrane region" description="Helical" evidence="6">
    <location>
        <begin position="179"/>
        <end position="201"/>
    </location>
</feature>
<keyword evidence="2 6" id="KW-0812">Transmembrane</keyword>
<reference evidence="8" key="2">
    <citation type="submission" date="2023-05" db="EMBL/GenBank/DDBJ databases">
        <authorList>
            <consortium name="Lawrence Berkeley National Laboratory"/>
            <person name="Steindorff A."/>
            <person name="Hensen N."/>
            <person name="Bonometti L."/>
            <person name="Westerberg I."/>
            <person name="Brannstrom I.O."/>
            <person name="Guillou S."/>
            <person name="Cros-Aarteil S."/>
            <person name="Calhoun S."/>
            <person name="Haridas S."/>
            <person name="Kuo A."/>
            <person name="Mondo S."/>
            <person name="Pangilinan J."/>
            <person name="Riley R."/>
            <person name="Labutti K."/>
            <person name="Andreopoulos B."/>
            <person name="Lipzen A."/>
            <person name="Chen C."/>
            <person name="Yanf M."/>
            <person name="Daum C."/>
            <person name="Ng V."/>
            <person name="Clum A."/>
            <person name="Ohm R."/>
            <person name="Martin F."/>
            <person name="Silar P."/>
            <person name="Natvig D."/>
            <person name="Lalanne C."/>
            <person name="Gautier V."/>
            <person name="Ament-Velasquez S.L."/>
            <person name="Kruys A."/>
            <person name="Hutchinson M.I."/>
            <person name="Powell A.J."/>
            <person name="Barry K."/>
            <person name="Miller A.N."/>
            <person name="Grigoriev I.V."/>
            <person name="Debuchy R."/>
            <person name="Gladieux P."/>
            <person name="Thoren M.H."/>
            <person name="Johannesson H."/>
        </authorList>
    </citation>
    <scope>NUCLEOTIDE SEQUENCE</scope>
    <source>
        <strain evidence="8">PSN309</strain>
    </source>
</reference>
<feature type="transmembrane region" description="Helical" evidence="6">
    <location>
        <begin position="247"/>
        <end position="270"/>
    </location>
</feature>
<dbReference type="InterPro" id="IPR052337">
    <property type="entry name" value="SAT4-like"/>
</dbReference>
<feature type="transmembrane region" description="Helical" evidence="6">
    <location>
        <begin position="12"/>
        <end position="31"/>
    </location>
</feature>
<dbReference type="GO" id="GO:0016020">
    <property type="term" value="C:membrane"/>
    <property type="evidence" value="ECO:0007669"/>
    <property type="project" value="UniProtKB-SubCell"/>
</dbReference>
<comment type="caution">
    <text evidence="8">The sequence shown here is derived from an EMBL/GenBank/DDBJ whole genome shotgun (WGS) entry which is preliminary data.</text>
</comment>
<feature type="domain" description="Rhodopsin" evidence="7">
    <location>
        <begin position="31"/>
        <end position="274"/>
    </location>
</feature>
<gene>
    <name evidence="8" type="ORF">QBC35DRAFT_524652</name>
</gene>
<sequence>MAMKDSEPDFRPVLNITIWILAASSGSFLGLRIWGKHQRGRKLWWDDGILIAAWICLLLSCILQSVDTHFGFGQRDADVTSQDILDMTRLVSVVAGFFLVLAAAWSKTSFALTLLRLTIPTKKCFSVRGMIWFAIWSTNLAIAASGVFQWAQCWPLDKLWRQWLPGQCLRLGIVNGYNMFVAAYSGLMDITLAMLPCKIFYPLRIQRDEKIGIVVAMGMGIFAGATSFMKIFAIYNINRIAAGPEHVVVLMILGTAESAITIMAVSMPVLRTLLMGRDKT</sequence>
<evidence type="ECO:0000256" key="1">
    <source>
        <dbReference type="ARBA" id="ARBA00004141"/>
    </source>
</evidence>
<evidence type="ECO:0000256" key="4">
    <source>
        <dbReference type="ARBA" id="ARBA00023136"/>
    </source>
</evidence>
<evidence type="ECO:0000313" key="8">
    <source>
        <dbReference type="EMBL" id="KAK4185902.1"/>
    </source>
</evidence>
<organism evidence="8 9">
    <name type="scientific">Podospora australis</name>
    <dbReference type="NCBI Taxonomy" id="1536484"/>
    <lineage>
        <taxon>Eukaryota</taxon>
        <taxon>Fungi</taxon>
        <taxon>Dikarya</taxon>
        <taxon>Ascomycota</taxon>
        <taxon>Pezizomycotina</taxon>
        <taxon>Sordariomycetes</taxon>
        <taxon>Sordariomycetidae</taxon>
        <taxon>Sordariales</taxon>
        <taxon>Podosporaceae</taxon>
        <taxon>Podospora</taxon>
    </lineage>
</organism>
<dbReference type="Proteomes" id="UP001302126">
    <property type="component" value="Unassembled WGS sequence"/>
</dbReference>
<name>A0AAN7AH94_9PEZI</name>
<dbReference type="EMBL" id="MU864437">
    <property type="protein sequence ID" value="KAK4185902.1"/>
    <property type="molecule type" value="Genomic_DNA"/>
</dbReference>
<dbReference type="InterPro" id="IPR049326">
    <property type="entry name" value="Rhodopsin_dom_fungi"/>
</dbReference>
<dbReference type="PANTHER" id="PTHR33048">
    <property type="entry name" value="PTH11-LIKE INTEGRAL MEMBRANE PROTEIN (AFU_ORTHOLOGUE AFUA_5G11245)"/>
    <property type="match status" value="1"/>
</dbReference>
<feature type="transmembrane region" description="Helical" evidence="6">
    <location>
        <begin position="43"/>
        <end position="66"/>
    </location>
</feature>
<evidence type="ECO:0000313" key="9">
    <source>
        <dbReference type="Proteomes" id="UP001302126"/>
    </source>
</evidence>
<feature type="transmembrane region" description="Helical" evidence="6">
    <location>
        <begin position="129"/>
        <end position="151"/>
    </location>
</feature>
<evidence type="ECO:0000256" key="3">
    <source>
        <dbReference type="ARBA" id="ARBA00022989"/>
    </source>
</evidence>
<keyword evidence="4 6" id="KW-0472">Membrane</keyword>
<evidence type="ECO:0000259" key="7">
    <source>
        <dbReference type="Pfam" id="PF20684"/>
    </source>
</evidence>
<keyword evidence="3 6" id="KW-1133">Transmembrane helix</keyword>
<feature type="transmembrane region" description="Helical" evidence="6">
    <location>
        <begin position="213"/>
        <end position="235"/>
    </location>
</feature>